<dbReference type="PANTHER" id="PTHR34535:SF3">
    <property type="entry name" value="HYDROGENASE MATURATION FACTOR HYPA"/>
    <property type="match status" value="1"/>
</dbReference>
<feature type="binding site" evidence="5">
    <location>
        <position position="92"/>
    </location>
    <ligand>
        <name>Zn(2+)</name>
        <dbReference type="ChEBI" id="CHEBI:29105"/>
    </ligand>
</feature>
<keyword evidence="3 5" id="KW-0479">Metal-binding</keyword>
<dbReference type="EMBL" id="QJKC01000011">
    <property type="protein sequence ID" value="PXX45727.1"/>
    <property type="molecule type" value="Genomic_DNA"/>
</dbReference>
<feature type="binding site" evidence="5">
    <location>
        <position position="73"/>
    </location>
    <ligand>
        <name>Zn(2+)</name>
        <dbReference type="ChEBI" id="CHEBI:29105"/>
    </ligand>
</feature>
<dbReference type="GO" id="GO:0016530">
    <property type="term" value="F:metallochaperone activity"/>
    <property type="evidence" value="ECO:0007669"/>
    <property type="project" value="UniProtKB-ARBA"/>
</dbReference>
<evidence type="ECO:0000256" key="2">
    <source>
        <dbReference type="ARBA" id="ARBA00022596"/>
    </source>
</evidence>
<dbReference type="GO" id="GO:0051604">
    <property type="term" value="P:protein maturation"/>
    <property type="evidence" value="ECO:0007669"/>
    <property type="project" value="InterPro"/>
</dbReference>
<dbReference type="InterPro" id="IPR020538">
    <property type="entry name" value="Hydgase_Ni_incorp_HypA/HybF_CS"/>
</dbReference>
<dbReference type="PROSITE" id="PS01249">
    <property type="entry name" value="HYPA"/>
    <property type="match status" value="1"/>
</dbReference>
<dbReference type="GO" id="GO:0008270">
    <property type="term" value="F:zinc ion binding"/>
    <property type="evidence" value="ECO:0007669"/>
    <property type="project" value="UniProtKB-UniRule"/>
</dbReference>
<evidence type="ECO:0000313" key="6">
    <source>
        <dbReference type="EMBL" id="PXX45727.1"/>
    </source>
</evidence>
<feature type="binding site" evidence="5">
    <location>
        <position position="2"/>
    </location>
    <ligand>
        <name>Ni(2+)</name>
        <dbReference type="ChEBI" id="CHEBI:49786"/>
    </ligand>
</feature>
<dbReference type="Proteomes" id="UP000248395">
    <property type="component" value="Unassembled WGS sequence"/>
</dbReference>
<organism evidence="6 7">
    <name type="scientific">Aquitalea magnusonii</name>
    <dbReference type="NCBI Taxonomy" id="332411"/>
    <lineage>
        <taxon>Bacteria</taxon>
        <taxon>Pseudomonadati</taxon>
        <taxon>Pseudomonadota</taxon>
        <taxon>Betaproteobacteria</taxon>
        <taxon>Neisseriales</taxon>
        <taxon>Chromobacteriaceae</taxon>
        <taxon>Aquitalea</taxon>
    </lineage>
</organism>
<dbReference type="Gene3D" id="3.30.2320.80">
    <property type="match status" value="1"/>
</dbReference>
<feature type="binding site" evidence="5">
    <location>
        <position position="76"/>
    </location>
    <ligand>
        <name>Zn(2+)</name>
        <dbReference type="ChEBI" id="CHEBI:29105"/>
    </ligand>
</feature>
<comment type="caution">
    <text evidence="6">The sequence shown here is derived from an EMBL/GenBank/DDBJ whole genome shotgun (WGS) entry which is preliminary data.</text>
</comment>
<dbReference type="NCBIfam" id="TIGR00100">
    <property type="entry name" value="hypA"/>
    <property type="match status" value="1"/>
</dbReference>
<evidence type="ECO:0000256" key="1">
    <source>
        <dbReference type="ARBA" id="ARBA00010748"/>
    </source>
</evidence>
<sequence>MHEMSLAEGIVQLLEDQAKAQDFSRVRQVWLSIGELAGVEAEALAFCLDVVSRDTLADGARFHFVRQPGTGWCLACSQSVAIHARFDACPLCGKHQVQVTAGDEMRVSELEVE</sequence>
<keyword evidence="4 5" id="KW-0862">Zinc</keyword>
<dbReference type="HAMAP" id="MF_00213">
    <property type="entry name" value="HypA_HybF"/>
    <property type="match status" value="1"/>
</dbReference>
<protein>
    <recommendedName>
        <fullName evidence="5">Hydrogenase maturation factor HypA</fullName>
    </recommendedName>
</protein>
<proteinExistence type="inferred from homology"/>
<evidence type="ECO:0000256" key="3">
    <source>
        <dbReference type="ARBA" id="ARBA00022723"/>
    </source>
</evidence>
<comment type="function">
    <text evidence="5">Involved in the maturation of [NiFe] hydrogenases. Required for nickel insertion into the metal center of the hydrogenase.</text>
</comment>
<dbReference type="RefSeq" id="WP_211310761.1">
    <property type="nucleotide sequence ID" value="NZ_QJKC01000011.1"/>
</dbReference>
<feature type="binding site" evidence="5">
    <location>
        <position position="89"/>
    </location>
    <ligand>
        <name>Zn(2+)</name>
        <dbReference type="ChEBI" id="CHEBI:29105"/>
    </ligand>
</feature>
<reference evidence="6 7" key="1">
    <citation type="submission" date="2018-05" db="EMBL/GenBank/DDBJ databases">
        <title>Genomic Encyclopedia of Type Strains, Phase IV (KMG-IV): sequencing the most valuable type-strain genomes for metagenomic binning, comparative biology and taxonomic classification.</title>
        <authorList>
            <person name="Goeker M."/>
        </authorList>
    </citation>
    <scope>NUCLEOTIDE SEQUENCE [LARGE SCALE GENOMIC DNA]</scope>
    <source>
        <strain evidence="6 7">DSM 25134</strain>
    </source>
</reference>
<dbReference type="InterPro" id="IPR000688">
    <property type="entry name" value="HypA/HybF"/>
</dbReference>
<dbReference type="Pfam" id="PF01155">
    <property type="entry name" value="HypA"/>
    <property type="match status" value="1"/>
</dbReference>
<evidence type="ECO:0000313" key="7">
    <source>
        <dbReference type="Proteomes" id="UP000248395"/>
    </source>
</evidence>
<dbReference type="PANTHER" id="PTHR34535">
    <property type="entry name" value="HYDROGENASE MATURATION FACTOR HYPA"/>
    <property type="match status" value="1"/>
</dbReference>
<evidence type="ECO:0000256" key="4">
    <source>
        <dbReference type="ARBA" id="ARBA00022833"/>
    </source>
</evidence>
<dbReference type="AlphaFoldDB" id="A0A318JFU9"/>
<dbReference type="FunFam" id="3.30.2320.80:FF:000001">
    <property type="entry name" value="Hydrogenase maturation factor HypA"/>
    <property type="match status" value="1"/>
</dbReference>
<name>A0A318JFU9_9NEIS</name>
<gene>
    <name evidence="5" type="primary">hypA</name>
    <name evidence="6" type="ORF">DFR38_111124</name>
</gene>
<dbReference type="PIRSF" id="PIRSF004761">
    <property type="entry name" value="Hydrgn_mat_HypA"/>
    <property type="match status" value="1"/>
</dbReference>
<comment type="similarity">
    <text evidence="1 5">Belongs to the HypA/HybF family.</text>
</comment>
<dbReference type="GO" id="GO:0016151">
    <property type="term" value="F:nickel cation binding"/>
    <property type="evidence" value="ECO:0007669"/>
    <property type="project" value="UniProtKB-UniRule"/>
</dbReference>
<keyword evidence="7" id="KW-1185">Reference proteome</keyword>
<accession>A0A318JFU9</accession>
<evidence type="ECO:0000256" key="5">
    <source>
        <dbReference type="HAMAP-Rule" id="MF_00213"/>
    </source>
</evidence>
<keyword evidence="2 5" id="KW-0533">Nickel</keyword>